<proteinExistence type="predicted"/>
<dbReference type="Proteomes" id="UP001515480">
    <property type="component" value="Unassembled WGS sequence"/>
</dbReference>
<sequence length="240" mass="26123">MRSSAILPSATGEHAADDDYYRVSELNSHASAFRAEDTFANRYRAFLATCDVLEWCSAHSLSDTARTAFDPGALEVGLDALASMVEVCDAACPPELIHDTWTALGHLGNAIRSGRDALFEDFSAKWDVHAKRLWHNAPVSCLHMYKHGILQLGAGDASIDQAIRDADTGCMERLFMHGALTGDVRGARLGGDALFGEMSALLAWHDVRERVVTSPLVQLDMNARQGQGVRRRGGGRGREN</sequence>
<organism evidence="1 2">
    <name type="scientific">Prymnesium parvum</name>
    <name type="common">Toxic golden alga</name>
    <dbReference type="NCBI Taxonomy" id="97485"/>
    <lineage>
        <taxon>Eukaryota</taxon>
        <taxon>Haptista</taxon>
        <taxon>Haptophyta</taxon>
        <taxon>Prymnesiophyceae</taxon>
        <taxon>Prymnesiales</taxon>
        <taxon>Prymnesiaceae</taxon>
        <taxon>Prymnesium</taxon>
    </lineage>
</organism>
<accession>A0AB34IUU0</accession>
<reference evidence="1 2" key="1">
    <citation type="journal article" date="2024" name="Science">
        <title>Giant polyketide synthase enzymes in the biosynthesis of giant marine polyether toxins.</title>
        <authorList>
            <person name="Fallon T.R."/>
            <person name="Shende V.V."/>
            <person name="Wierzbicki I.H."/>
            <person name="Pendleton A.L."/>
            <person name="Watervoot N.F."/>
            <person name="Auber R.P."/>
            <person name="Gonzalez D.J."/>
            <person name="Wisecaver J.H."/>
            <person name="Moore B.S."/>
        </authorList>
    </citation>
    <scope>NUCLEOTIDE SEQUENCE [LARGE SCALE GENOMIC DNA]</scope>
    <source>
        <strain evidence="1 2">12B1</strain>
    </source>
</reference>
<dbReference type="EMBL" id="JBGBPQ010000019">
    <property type="protein sequence ID" value="KAL1504760.1"/>
    <property type="molecule type" value="Genomic_DNA"/>
</dbReference>
<evidence type="ECO:0000313" key="2">
    <source>
        <dbReference type="Proteomes" id="UP001515480"/>
    </source>
</evidence>
<evidence type="ECO:0008006" key="3">
    <source>
        <dbReference type="Google" id="ProtNLM"/>
    </source>
</evidence>
<protein>
    <recommendedName>
        <fullName evidence="3">Nuclear pore complex protein Nup85</fullName>
    </recommendedName>
</protein>
<keyword evidence="2" id="KW-1185">Reference proteome</keyword>
<comment type="caution">
    <text evidence="1">The sequence shown here is derived from an EMBL/GenBank/DDBJ whole genome shotgun (WGS) entry which is preliminary data.</text>
</comment>
<name>A0AB34IUU0_PRYPA</name>
<dbReference type="AlphaFoldDB" id="A0AB34IUU0"/>
<evidence type="ECO:0000313" key="1">
    <source>
        <dbReference type="EMBL" id="KAL1504760.1"/>
    </source>
</evidence>
<gene>
    <name evidence="1" type="ORF">AB1Y20_008536</name>
</gene>